<dbReference type="PANTHER" id="PTHR20842">
    <property type="entry name" value="PROTEASE S51 ALPHA-ASPARTYL DIPEPTIDASE"/>
    <property type="match status" value="1"/>
</dbReference>
<evidence type="ECO:0000256" key="2">
    <source>
        <dbReference type="ARBA" id="ARBA00022670"/>
    </source>
</evidence>
<dbReference type="GO" id="GO:0008236">
    <property type="term" value="F:serine-type peptidase activity"/>
    <property type="evidence" value="ECO:0007669"/>
    <property type="project" value="UniProtKB-KW"/>
</dbReference>
<dbReference type="InterPro" id="IPR005320">
    <property type="entry name" value="Peptidase_S51"/>
</dbReference>
<dbReference type="InterPro" id="IPR029062">
    <property type="entry name" value="Class_I_gatase-like"/>
</dbReference>
<keyword evidence="2" id="KW-0645">Protease</keyword>
<reference evidence="5" key="1">
    <citation type="submission" date="2021-01" db="EMBL/GenBank/DDBJ databases">
        <authorList>
            <person name="Corre E."/>
            <person name="Pelletier E."/>
            <person name="Niang G."/>
            <person name="Scheremetjew M."/>
            <person name="Finn R."/>
            <person name="Kale V."/>
            <person name="Holt S."/>
            <person name="Cochrane G."/>
            <person name="Meng A."/>
            <person name="Brown T."/>
            <person name="Cohen L."/>
        </authorList>
    </citation>
    <scope>NUCLEOTIDE SEQUENCE</scope>
    <source>
        <strain evidence="5">UTEX LB 985</strain>
    </source>
</reference>
<evidence type="ECO:0000256" key="1">
    <source>
        <dbReference type="ARBA" id="ARBA00006534"/>
    </source>
</evidence>
<evidence type="ECO:0000256" key="3">
    <source>
        <dbReference type="ARBA" id="ARBA00022801"/>
    </source>
</evidence>
<dbReference type="Gene3D" id="3.40.50.880">
    <property type="match status" value="1"/>
</dbReference>
<proteinExistence type="inferred from homology"/>
<keyword evidence="3" id="KW-0378">Hydrolase</keyword>
<dbReference type="EMBL" id="HBGU01066631">
    <property type="protein sequence ID" value="CAD9526353.1"/>
    <property type="molecule type" value="Transcribed_RNA"/>
</dbReference>
<dbReference type="GO" id="GO:0006508">
    <property type="term" value="P:proteolysis"/>
    <property type="evidence" value="ECO:0007669"/>
    <property type="project" value="UniProtKB-KW"/>
</dbReference>
<dbReference type="AlphaFoldDB" id="A0A7S2IQQ5"/>
<comment type="similarity">
    <text evidence="1">Belongs to the peptidase S51 family.</text>
</comment>
<organism evidence="5">
    <name type="scientific">Haptolina brevifila</name>
    <dbReference type="NCBI Taxonomy" id="156173"/>
    <lineage>
        <taxon>Eukaryota</taxon>
        <taxon>Haptista</taxon>
        <taxon>Haptophyta</taxon>
        <taxon>Prymnesiophyceae</taxon>
        <taxon>Prymnesiales</taxon>
        <taxon>Prymnesiaceae</taxon>
        <taxon>Haptolina</taxon>
    </lineage>
</organism>
<dbReference type="PANTHER" id="PTHR20842:SF0">
    <property type="entry name" value="ALPHA-ASPARTYL DIPEPTIDASE"/>
    <property type="match status" value="1"/>
</dbReference>
<keyword evidence="4" id="KW-0720">Serine protease</keyword>
<protein>
    <submittedName>
        <fullName evidence="5">Uncharacterized protein</fullName>
    </submittedName>
</protein>
<name>A0A7S2IQQ5_9EUKA</name>
<sequence>MKLFLCSNGPTSPALESALRALIGPDPQTATCWYIPTAPIHDGMASLPDQQVPDIRHRFGLKQVLSIDPERVTGELLKTKVAELAPRIIWAEMGNTYALRHHLRRSGADEIIRQLVQEEGVVYYGASAGAIVAGQTVQMAFWKDWDDKTVSGQVDGKMWDDKETSKGLDLGGGRSFFPHANGQYASAAWQQKQAERWKHTDHEVVKMADGEGVVIEAGVMRRL</sequence>
<accession>A0A7S2IQQ5</accession>
<evidence type="ECO:0000256" key="4">
    <source>
        <dbReference type="ARBA" id="ARBA00022825"/>
    </source>
</evidence>
<dbReference type="Pfam" id="PF03575">
    <property type="entry name" value="Peptidase_S51"/>
    <property type="match status" value="1"/>
</dbReference>
<evidence type="ECO:0000313" key="5">
    <source>
        <dbReference type="EMBL" id="CAD9526353.1"/>
    </source>
</evidence>
<gene>
    <name evidence="5" type="ORF">CBRE1094_LOCUS36327</name>
</gene>
<dbReference type="SUPFAM" id="SSF52317">
    <property type="entry name" value="Class I glutamine amidotransferase-like"/>
    <property type="match status" value="1"/>
</dbReference>